<gene>
    <name evidence="2" type="ORF">NCTC12195_03124</name>
</gene>
<keyword evidence="1" id="KW-0472">Membrane</keyword>
<dbReference type="AlphaFoldDB" id="A0A380FHI0"/>
<keyword evidence="1" id="KW-0812">Transmembrane</keyword>
<proteinExistence type="predicted"/>
<protein>
    <submittedName>
        <fullName evidence="2">Uncharacterized protein</fullName>
    </submittedName>
</protein>
<name>A0A380FHI0_STAGA</name>
<keyword evidence="1" id="KW-1133">Transmembrane helix</keyword>
<dbReference type="EMBL" id="UHDK01000001">
    <property type="protein sequence ID" value="SUM33657.1"/>
    <property type="molecule type" value="Genomic_DNA"/>
</dbReference>
<evidence type="ECO:0000256" key="1">
    <source>
        <dbReference type="SAM" id="Phobius"/>
    </source>
</evidence>
<organism evidence="2 3">
    <name type="scientific">Staphylococcus gallinarum</name>
    <dbReference type="NCBI Taxonomy" id="1293"/>
    <lineage>
        <taxon>Bacteria</taxon>
        <taxon>Bacillati</taxon>
        <taxon>Bacillota</taxon>
        <taxon>Bacilli</taxon>
        <taxon>Bacillales</taxon>
        <taxon>Staphylococcaceae</taxon>
        <taxon>Staphylococcus</taxon>
    </lineage>
</organism>
<accession>A0A380FHI0</accession>
<dbReference type="Proteomes" id="UP000255277">
    <property type="component" value="Unassembled WGS sequence"/>
</dbReference>
<evidence type="ECO:0000313" key="2">
    <source>
        <dbReference type="EMBL" id="SUM33657.1"/>
    </source>
</evidence>
<reference evidence="2 3" key="1">
    <citation type="submission" date="2018-06" db="EMBL/GenBank/DDBJ databases">
        <authorList>
            <consortium name="Pathogen Informatics"/>
            <person name="Doyle S."/>
        </authorList>
    </citation>
    <scope>NUCLEOTIDE SEQUENCE [LARGE SCALE GENOMIC DNA]</scope>
    <source>
        <strain evidence="2 3">NCTC12195</strain>
    </source>
</reference>
<feature type="transmembrane region" description="Helical" evidence="1">
    <location>
        <begin position="38"/>
        <end position="57"/>
    </location>
</feature>
<evidence type="ECO:0000313" key="3">
    <source>
        <dbReference type="Proteomes" id="UP000255277"/>
    </source>
</evidence>
<sequence length="63" mass="7242">MYMLPYEIHSVSIYDINKVTNLTAIILIKKLNLFALNLLYALLFEVFGIYLFSIAHIKGGLFC</sequence>